<dbReference type="EMBL" id="CP001804">
    <property type="protein sequence ID" value="ACY13109.1"/>
    <property type="molecule type" value="Genomic_DNA"/>
</dbReference>
<evidence type="ECO:0000313" key="5">
    <source>
        <dbReference type="EMBL" id="ACY13109.1"/>
    </source>
</evidence>
<evidence type="ECO:0000256" key="1">
    <source>
        <dbReference type="ARBA" id="ARBA00009275"/>
    </source>
</evidence>
<feature type="binding site" evidence="4">
    <location>
        <position position="95"/>
    </location>
    <ligand>
        <name>a divalent metal cation</name>
        <dbReference type="ChEBI" id="CHEBI:60240"/>
        <label>1</label>
    </ligand>
</feature>
<dbReference type="PANTHER" id="PTHR46124:SF2">
    <property type="entry name" value="D-AMINOACYL-TRNA DEACYLASE"/>
    <property type="match status" value="1"/>
</dbReference>
<feature type="binding site" evidence="4">
    <location>
        <position position="9"/>
    </location>
    <ligand>
        <name>a divalent metal cation</name>
        <dbReference type="ChEBI" id="CHEBI:60240"/>
        <label>1</label>
    </ligand>
</feature>
<dbReference type="CDD" id="cd01310">
    <property type="entry name" value="TatD_DNAse"/>
    <property type="match status" value="1"/>
</dbReference>
<dbReference type="STRING" id="502025.Hoch_0468"/>
<reference evidence="5 6" key="1">
    <citation type="journal article" date="2010" name="Stand. Genomic Sci.">
        <title>Complete genome sequence of Haliangium ochraceum type strain (SMP-2).</title>
        <authorList>
            <consortium name="US DOE Joint Genome Institute (JGI-PGF)"/>
            <person name="Ivanova N."/>
            <person name="Daum C."/>
            <person name="Lang E."/>
            <person name="Abt B."/>
            <person name="Kopitz M."/>
            <person name="Saunders E."/>
            <person name="Lapidus A."/>
            <person name="Lucas S."/>
            <person name="Glavina Del Rio T."/>
            <person name="Nolan M."/>
            <person name="Tice H."/>
            <person name="Copeland A."/>
            <person name="Cheng J.F."/>
            <person name="Chen F."/>
            <person name="Bruce D."/>
            <person name="Goodwin L."/>
            <person name="Pitluck S."/>
            <person name="Mavromatis K."/>
            <person name="Pati A."/>
            <person name="Mikhailova N."/>
            <person name="Chen A."/>
            <person name="Palaniappan K."/>
            <person name="Land M."/>
            <person name="Hauser L."/>
            <person name="Chang Y.J."/>
            <person name="Jeffries C.D."/>
            <person name="Detter J.C."/>
            <person name="Brettin T."/>
            <person name="Rohde M."/>
            <person name="Goker M."/>
            <person name="Bristow J."/>
            <person name="Markowitz V."/>
            <person name="Eisen J.A."/>
            <person name="Hugenholtz P."/>
            <person name="Kyrpides N.C."/>
            <person name="Klenk H.P."/>
        </authorList>
    </citation>
    <scope>NUCLEOTIDE SEQUENCE [LARGE SCALE GENOMIC DNA]</scope>
    <source>
        <strain evidence="6">DSM 14365 / CIP 107738 / JCM 11303 / AJ 13395 / SMP-2</strain>
    </source>
</reference>
<dbReference type="HOGENOM" id="CLU_031506_4_0_7"/>
<keyword evidence="6" id="KW-1185">Reference proteome</keyword>
<dbReference type="Gene3D" id="3.20.20.140">
    <property type="entry name" value="Metal-dependent hydrolases"/>
    <property type="match status" value="1"/>
</dbReference>
<dbReference type="GO" id="GO:0004536">
    <property type="term" value="F:DNA nuclease activity"/>
    <property type="evidence" value="ECO:0007669"/>
    <property type="project" value="InterPro"/>
</dbReference>
<dbReference type="KEGG" id="hoh:Hoch_0468"/>
<dbReference type="InterPro" id="IPR015991">
    <property type="entry name" value="TatD/YcfH-like"/>
</dbReference>
<dbReference type="OrthoDB" id="9810005at2"/>
<dbReference type="RefSeq" id="WP_012825736.1">
    <property type="nucleotide sequence ID" value="NC_013440.1"/>
</dbReference>
<gene>
    <name evidence="5" type="ordered locus">Hoch_0468</name>
</gene>
<dbReference type="SUPFAM" id="SSF51556">
    <property type="entry name" value="Metallo-dependent hydrolases"/>
    <property type="match status" value="1"/>
</dbReference>
<dbReference type="PANTHER" id="PTHR46124">
    <property type="entry name" value="D-AMINOACYL-TRNA DEACYLASE"/>
    <property type="match status" value="1"/>
</dbReference>
<accession>D0LK75</accession>
<sequence length="264" mass="28528">MQFIDSHAHIDAADFDSDRPEMLARAHSAGVREIVCVGAADDLETAERTVAFAETHEGFYATVGIHPHNADAMQPGWWSELETLAARAPVVGVGETGLDYFYDNSPREQQRDCFARFLALGRALGLPVVCHVRDAHDDARAILREADAGSIGAVIHCFTGTPEDAAAYVDMGLYVSFSGIVTFPGKRSAPVREAVRKVPADRLLIETDCPYLAPVPERGKRNEPAFLVHTAEVVAREAGMSLAELADATAANTRRFFGLPTPPA</sequence>
<feature type="binding site" evidence="4">
    <location>
        <position position="7"/>
    </location>
    <ligand>
        <name>a divalent metal cation</name>
        <dbReference type="ChEBI" id="CHEBI:60240"/>
        <label>1</label>
    </ligand>
</feature>
<evidence type="ECO:0000313" key="6">
    <source>
        <dbReference type="Proteomes" id="UP000001880"/>
    </source>
</evidence>
<feature type="binding site" evidence="4">
    <location>
        <position position="131"/>
    </location>
    <ligand>
        <name>a divalent metal cation</name>
        <dbReference type="ChEBI" id="CHEBI:60240"/>
        <label>2</label>
    </ligand>
</feature>
<feature type="binding site" evidence="4">
    <location>
        <position position="208"/>
    </location>
    <ligand>
        <name>a divalent metal cation</name>
        <dbReference type="ChEBI" id="CHEBI:60240"/>
        <label>1</label>
    </ligand>
</feature>
<dbReference type="GO" id="GO:0016788">
    <property type="term" value="F:hydrolase activity, acting on ester bonds"/>
    <property type="evidence" value="ECO:0007669"/>
    <property type="project" value="InterPro"/>
</dbReference>
<dbReference type="Proteomes" id="UP000001880">
    <property type="component" value="Chromosome"/>
</dbReference>
<dbReference type="FunFam" id="3.20.20.140:FF:000005">
    <property type="entry name" value="TatD family hydrolase"/>
    <property type="match status" value="1"/>
</dbReference>
<protein>
    <submittedName>
        <fullName evidence="5">Hydrolase, TatD family</fullName>
    </submittedName>
</protein>
<dbReference type="eggNOG" id="COG0084">
    <property type="taxonomic scope" value="Bacteria"/>
</dbReference>
<dbReference type="AlphaFoldDB" id="D0LK75"/>
<dbReference type="PROSITE" id="PS01091">
    <property type="entry name" value="TATD_3"/>
    <property type="match status" value="1"/>
</dbReference>
<keyword evidence="3 5" id="KW-0378">Hydrolase</keyword>
<dbReference type="InterPro" id="IPR018228">
    <property type="entry name" value="DNase_TatD-rel_CS"/>
</dbReference>
<dbReference type="NCBIfam" id="TIGR00010">
    <property type="entry name" value="YchF/TatD family DNA exonuclease"/>
    <property type="match status" value="1"/>
</dbReference>
<dbReference type="PIRSF" id="PIRSF005902">
    <property type="entry name" value="DNase_TatD"/>
    <property type="match status" value="1"/>
</dbReference>
<organism evidence="5 6">
    <name type="scientific">Haliangium ochraceum (strain DSM 14365 / JCM 11303 / SMP-2)</name>
    <dbReference type="NCBI Taxonomy" id="502025"/>
    <lineage>
        <taxon>Bacteria</taxon>
        <taxon>Pseudomonadati</taxon>
        <taxon>Myxococcota</taxon>
        <taxon>Polyangia</taxon>
        <taxon>Haliangiales</taxon>
        <taxon>Kofleriaceae</taxon>
        <taxon>Haliangium</taxon>
    </lineage>
</organism>
<dbReference type="GO" id="GO:0005829">
    <property type="term" value="C:cytosol"/>
    <property type="evidence" value="ECO:0007669"/>
    <property type="project" value="TreeGrafter"/>
</dbReference>
<feature type="binding site" evidence="4">
    <location>
        <position position="156"/>
    </location>
    <ligand>
        <name>a divalent metal cation</name>
        <dbReference type="ChEBI" id="CHEBI:60240"/>
        <label>2</label>
    </ligand>
</feature>
<dbReference type="Pfam" id="PF01026">
    <property type="entry name" value="TatD_DNase"/>
    <property type="match status" value="1"/>
</dbReference>
<evidence type="ECO:0000256" key="3">
    <source>
        <dbReference type="ARBA" id="ARBA00022801"/>
    </source>
</evidence>
<dbReference type="PROSITE" id="PS01137">
    <property type="entry name" value="TATD_1"/>
    <property type="match status" value="1"/>
</dbReference>
<comment type="similarity">
    <text evidence="1">Belongs to the metallo-dependent hydrolases superfamily. TatD-type hydrolase family.</text>
</comment>
<evidence type="ECO:0000256" key="2">
    <source>
        <dbReference type="ARBA" id="ARBA00022723"/>
    </source>
</evidence>
<dbReference type="InterPro" id="IPR001130">
    <property type="entry name" value="TatD-like"/>
</dbReference>
<evidence type="ECO:0000256" key="4">
    <source>
        <dbReference type="PIRSR" id="PIRSR005902-1"/>
    </source>
</evidence>
<name>D0LK75_HALO1</name>
<dbReference type="InterPro" id="IPR032466">
    <property type="entry name" value="Metal_Hydrolase"/>
</dbReference>
<dbReference type="GO" id="GO:0046872">
    <property type="term" value="F:metal ion binding"/>
    <property type="evidence" value="ECO:0007669"/>
    <property type="project" value="UniProtKB-KW"/>
</dbReference>
<keyword evidence="2 4" id="KW-0479">Metal-binding</keyword>
<proteinExistence type="inferred from homology"/>